<proteinExistence type="predicted"/>
<protein>
    <submittedName>
        <fullName evidence="2">DUF4390 domain-containing protein</fullName>
    </submittedName>
</protein>
<dbReference type="InterPro" id="IPR025500">
    <property type="entry name" value="DUF4390"/>
</dbReference>
<sequence>MRPLALFLLLVLMASPAEALRLRDFSVAPYQDYLLLYAYVEDLPEADLKEAMRHGLGLSFTYEVEIKRLRRFLRDETLLAQEIVRTVYYDPVKNLYFVHTVGASAAPYRAPSFRQALALASSLEGVPLLPLNRFEAGRRYRVSLRVRIRKFTRVSFPQRLLRVLLFRGETLESPWQSLVFTP</sequence>
<feature type="signal peptide" evidence="1">
    <location>
        <begin position="1"/>
        <end position="19"/>
    </location>
</feature>
<evidence type="ECO:0000256" key="1">
    <source>
        <dbReference type="SAM" id="SignalP"/>
    </source>
</evidence>
<reference evidence="2 3" key="1">
    <citation type="submission" date="2019-08" db="EMBL/GenBank/DDBJ databases">
        <title>Complete genome sequence of Thermosulfurimonas marina SU872T, an anaerobic thermophilic chemolithoautotrophic bacterium isolated from a shallow marine hydrothermal vent.</title>
        <authorList>
            <person name="Allioux M."/>
            <person name="Jebbar M."/>
            <person name="Slobodkina G."/>
            <person name="Slobodkin A."/>
            <person name="Moalic Y."/>
            <person name="Frolova A."/>
            <person name="Shao Z."/>
            <person name="Alain K."/>
        </authorList>
    </citation>
    <scope>NUCLEOTIDE SEQUENCE [LARGE SCALE GENOMIC DNA]</scope>
    <source>
        <strain evidence="2 3">SU872</strain>
    </source>
</reference>
<organism evidence="2 3">
    <name type="scientific">Thermosulfurimonas marina</name>
    <dbReference type="NCBI Taxonomy" id="2047767"/>
    <lineage>
        <taxon>Bacteria</taxon>
        <taxon>Pseudomonadati</taxon>
        <taxon>Thermodesulfobacteriota</taxon>
        <taxon>Thermodesulfobacteria</taxon>
        <taxon>Thermodesulfobacteriales</taxon>
        <taxon>Thermodesulfobacteriaceae</taxon>
        <taxon>Thermosulfurimonas</taxon>
    </lineage>
</organism>
<keyword evidence="3" id="KW-1185">Reference proteome</keyword>
<dbReference type="KEGG" id="tmai:FVE67_07305"/>
<keyword evidence="1" id="KW-0732">Signal</keyword>
<feature type="chain" id="PRO_5026228593" evidence="1">
    <location>
        <begin position="20"/>
        <end position="182"/>
    </location>
</feature>
<evidence type="ECO:0000313" key="2">
    <source>
        <dbReference type="EMBL" id="QJA06612.1"/>
    </source>
</evidence>
<accession>A0A6H1WTU1</accession>
<dbReference type="Pfam" id="PF14334">
    <property type="entry name" value="DUF4390"/>
    <property type="match status" value="1"/>
</dbReference>
<evidence type="ECO:0000313" key="3">
    <source>
        <dbReference type="Proteomes" id="UP000501253"/>
    </source>
</evidence>
<name>A0A6H1WTU1_9BACT</name>
<dbReference type="Proteomes" id="UP000501253">
    <property type="component" value="Chromosome"/>
</dbReference>
<gene>
    <name evidence="2" type="ORF">FVE67_07305</name>
</gene>
<dbReference type="EMBL" id="CP042909">
    <property type="protein sequence ID" value="QJA06612.1"/>
    <property type="molecule type" value="Genomic_DNA"/>
</dbReference>
<dbReference type="AlphaFoldDB" id="A0A6H1WTU1"/>
<dbReference type="RefSeq" id="WP_168719966.1">
    <property type="nucleotide sequence ID" value="NZ_CP042909.1"/>
</dbReference>